<feature type="transmembrane region" description="Helical" evidence="1">
    <location>
        <begin position="88"/>
        <end position="112"/>
    </location>
</feature>
<evidence type="ECO:0000313" key="3">
    <source>
        <dbReference type="Proteomes" id="UP000509410"/>
    </source>
</evidence>
<feature type="transmembrane region" description="Helical" evidence="1">
    <location>
        <begin position="7"/>
        <end position="24"/>
    </location>
</feature>
<organism evidence="2 3">
    <name type="scientific">Streptococcus sanguinis</name>
    <dbReference type="NCBI Taxonomy" id="1305"/>
    <lineage>
        <taxon>Bacteria</taxon>
        <taxon>Bacillati</taxon>
        <taxon>Bacillota</taxon>
        <taxon>Bacilli</taxon>
        <taxon>Lactobacillales</taxon>
        <taxon>Streptococcaceae</taxon>
        <taxon>Streptococcus</taxon>
    </lineage>
</organism>
<dbReference type="AlphaFoldDB" id="A0A7H8V400"/>
<feature type="transmembrane region" description="Helical" evidence="1">
    <location>
        <begin position="30"/>
        <end position="51"/>
    </location>
</feature>
<evidence type="ECO:0000256" key="1">
    <source>
        <dbReference type="SAM" id="Phobius"/>
    </source>
</evidence>
<feature type="transmembrane region" description="Helical" evidence="1">
    <location>
        <begin position="145"/>
        <end position="162"/>
    </location>
</feature>
<keyword evidence="1" id="KW-0472">Membrane</keyword>
<feature type="transmembrane region" description="Helical" evidence="1">
    <location>
        <begin position="201"/>
        <end position="220"/>
    </location>
</feature>
<name>A0A7H8V400_STRSA</name>
<feature type="transmembrane region" description="Helical" evidence="1">
    <location>
        <begin position="118"/>
        <end position="138"/>
    </location>
</feature>
<keyword evidence="1" id="KW-0812">Transmembrane</keyword>
<feature type="transmembrane region" description="Helical" evidence="1">
    <location>
        <begin position="286"/>
        <end position="304"/>
    </location>
</feature>
<gene>
    <name evidence="2" type="ORF">FFV08_00325</name>
</gene>
<reference evidence="2 3" key="1">
    <citation type="submission" date="2019-05" db="EMBL/GenBank/DDBJ databases">
        <title>The organization of the Streptococcus sanguinis genomes.</title>
        <authorList>
            <person name="Wu C.H."/>
            <person name="Chen Y.Y.M."/>
            <person name="Wang H.Y."/>
        </authorList>
    </citation>
    <scope>NUCLEOTIDE SEQUENCE [LARGE SCALE GENOMIC DNA]</scope>
    <source>
        <strain evidence="2 3">CGMH010</strain>
    </source>
</reference>
<evidence type="ECO:0000313" key="2">
    <source>
        <dbReference type="EMBL" id="QLB51263.1"/>
    </source>
</evidence>
<feature type="transmembrane region" description="Helical" evidence="1">
    <location>
        <begin position="168"/>
        <end position="189"/>
    </location>
</feature>
<dbReference type="EMBL" id="CP040556">
    <property type="protein sequence ID" value="QLB51263.1"/>
    <property type="molecule type" value="Genomic_DNA"/>
</dbReference>
<dbReference type="Proteomes" id="UP000509410">
    <property type="component" value="Chromosome"/>
</dbReference>
<proteinExistence type="predicted"/>
<accession>A0A7H8V400</accession>
<protein>
    <submittedName>
        <fullName evidence="2">Uncharacterized protein</fullName>
    </submittedName>
</protein>
<sequence>MKEETKKLISIIFGYLAAILFVNENVFYKLIALCILGGLVFSWKSKLVVWLKNKYNLLKDIRKRKYFYVTEKGYKTDLKKRRELGSAIYAFSNIGFIVLIMIISAVTSLINYPLATGLFGIIIYGAMIIAFIGIILSVRNYVTGMYYYILPWLVVLITVDYVGSYSSINSIIIFIVSILISYIFLTLLLPLHSLRKITSSTWLFGVLTTLLVPLFLEYFFKYYMVEAIQKEFYSNPITLDLLNKQGLTPDVLSFIKANPYIIDLMNRFREMSIAHDLNSFTSDLSTLRFLLLTSYSIGTIIITLKIKLGKSKAEDIYSHIKSSDDVKYDSLRDCIFYGGDEYESKIMANSDFEAIIISEEQQLEKYVEQTWWIKYPSKFVEFIGTKLKKLI</sequence>
<keyword evidence="1" id="KW-1133">Transmembrane helix</keyword>